<dbReference type="AlphaFoldDB" id="R9P4C0"/>
<proteinExistence type="inferred from homology"/>
<dbReference type="RefSeq" id="XP_012186517.1">
    <property type="nucleotide sequence ID" value="XM_012331127.1"/>
</dbReference>
<dbReference type="STRING" id="1305764.R9P4C0"/>
<dbReference type="PANTHER" id="PTHR21250">
    <property type="entry name" value="PRE-RRNA-PROCESSING PROTEIN TSR2 HOMOLOG"/>
    <property type="match status" value="1"/>
</dbReference>
<comment type="similarity">
    <text evidence="1">Belongs to the TSR2 family.</text>
</comment>
<dbReference type="InterPro" id="IPR019398">
    <property type="entry name" value="Pre-rRNA_process_TSR2"/>
</dbReference>
<gene>
    <name evidence="4" type="ORF">PHSY_000489</name>
</gene>
<sequence>MHRRRSSEKFFDCRASSPPCCCHLLPPSRTDIAVMSAQASTSTSGAAAAEEQPTPQQLLFAKSIMLTFELWPAMRLAVSEEWGGPDSADKRDFLLSHLCDEYGNPGSAFEPDLDDLADVLEHYMIDEYEARLEDGSPDWVAGRIVGLHRVIFGPDDDLARAQAAVAELEKAYQDLKGKKATFQQGPNQDGEVDSHSEDEDMRDARSMAQQHGGITEADRQGAQAGLEQDQARSTREPQQPIIDEDGFETVVSRRRRK</sequence>
<dbReference type="Proteomes" id="UP000014071">
    <property type="component" value="Unassembled WGS sequence"/>
</dbReference>
<evidence type="ECO:0000256" key="2">
    <source>
        <dbReference type="ARBA" id="ARBA00022552"/>
    </source>
</evidence>
<evidence type="ECO:0008006" key="6">
    <source>
        <dbReference type="Google" id="ProtNLM"/>
    </source>
</evidence>
<organism evidence="4 5">
    <name type="scientific">Pseudozyma hubeiensis (strain SY62)</name>
    <name type="common">Yeast</name>
    <dbReference type="NCBI Taxonomy" id="1305764"/>
    <lineage>
        <taxon>Eukaryota</taxon>
        <taxon>Fungi</taxon>
        <taxon>Dikarya</taxon>
        <taxon>Basidiomycota</taxon>
        <taxon>Ustilaginomycotina</taxon>
        <taxon>Ustilaginomycetes</taxon>
        <taxon>Ustilaginales</taxon>
        <taxon>Ustilaginaceae</taxon>
        <taxon>Pseudozyma</taxon>
    </lineage>
</organism>
<feature type="region of interest" description="Disordered" evidence="3">
    <location>
        <begin position="178"/>
        <end position="257"/>
    </location>
</feature>
<evidence type="ECO:0000313" key="4">
    <source>
        <dbReference type="EMBL" id="GAC92930.1"/>
    </source>
</evidence>
<evidence type="ECO:0000256" key="3">
    <source>
        <dbReference type="SAM" id="MobiDB-lite"/>
    </source>
</evidence>
<evidence type="ECO:0000313" key="5">
    <source>
        <dbReference type="Proteomes" id="UP000014071"/>
    </source>
</evidence>
<dbReference type="Pfam" id="PF10273">
    <property type="entry name" value="WGG"/>
    <property type="match status" value="1"/>
</dbReference>
<dbReference type="EMBL" id="DF238770">
    <property type="protein sequence ID" value="GAC92930.1"/>
    <property type="molecule type" value="Genomic_DNA"/>
</dbReference>
<accession>R9P4C0</accession>
<name>R9P4C0_PSEHS</name>
<dbReference type="OrthoDB" id="263560at2759"/>
<dbReference type="GO" id="GO:0006364">
    <property type="term" value="P:rRNA processing"/>
    <property type="evidence" value="ECO:0007669"/>
    <property type="project" value="UniProtKB-KW"/>
</dbReference>
<keyword evidence="2" id="KW-0698">rRNA processing</keyword>
<dbReference type="GeneID" id="24105796"/>
<keyword evidence="5" id="KW-1185">Reference proteome</keyword>
<evidence type="ECO:0000256" key="1">
    <source>
        <dbReference type="ARBA" id="ARBA00006524"/>
    </source>
</evidence>
<dbReference type="eggNOG" id="KOG4032">
    <property type="taxonomic scope" value="Eukaryota"/>
</dbReference>
<dbReference type="HOGENOM" id="CLU_074896_0_0_1"/>
<protein>
    <recommendedName>
        <fullName evidence="6">Pre-rRNA processing protein</fullName>
    </recommendedName>
</protein>
<reference evidence="5" key="1">
    <citation type="journal article" date="2013" name="Genome Announc.">
        <title>Draft genome sequence of the basidiomycetous yeast-like fungus Pseudozyma hubeiensis SY62, which produces an abundant amount of the biosurfactant mannosylerythritol lipids.</title>
        <authorList>
            <person name="Konishi M."/>
            <person name="Hatada Y."/>
            <person name="Horiuchi J."/>
        </authorList>
    </citation>
    <scope>NUCLEOTIDE SEQUENCE [LARGE SCALE GENOMIC DNA]</scope>
    <source>
        <strain evidence="5">SY62</strain>
    </source>
</reference>